<dbReference type="EMBL" id="JAAIKE010000001">
    <property type="protein sequence ID" value="NEX44798.1"/>
    <property type="molecule type" value="Genomic_DNA"/>
</dbReference>
<keyword evidence="3" id="KW-0862">Zinc</keyword>
<evidence type="ECO:0000256" key="2">
    <source>
        <dbReference type="ARBA" id="ARBA00022771"/>
    </source>
</evidence>
<dbReference type="PANTHER" id="PTHR33823">
    <property type="entry name" value="RNA POLYMERASE-BINDING TRANSCRIPTION FACTOR DKSA-RELATED"/>
    <property type="match status" value="1"/>
</dbReference>
<sequence>MGKTLADRKGELQSRRAALADRMSAIESELDSPQNRDWEERATEREGDEVLESMGQSALSEIRMIDAALTRIASGQYGQCARCGAAISEERLDVLPFTPFCRDCAAGA</sequence>
<proteinExistence type="predicted"/>
<dbReference type="AlphaFoldDB" id="A0A6B3RIN5"/>
<dbReference type="PANTHER" id="PTHR33823:SF4">
    <property type="entry name" value="GENERAL STRESS PROTEIN 16O"/>
    <property type="match status" value="1"/>
</dbReference>
<feature type="compositionally biased region" description="Basic and acidic residues" evidence="5">
    <location>
        <begin position="34"/>
        <end position="45"/>
    </location>
</feature>
<dbReference type="Gene3D" id="1.20.120.910">
    <property type="entry name" value="DksA, coiled-coil domain"/>
    <property type="match status" value="1"/>
</dbReference>
<evidence type="ECO:0000259" key="6">
    <source>
        <dbReference type="Pfam" id="PF01258"/>
    </source>
</evidence>
<evidence type="ECO:0000256" key="5">
    <source>
        <dbReference type="SAM" id="MobiDB-lite"/>
    </source>
</evidence>
<name>A0A6B3RIN5_9RHOB</name>
<evidence type="ECO:0000256" key="4">
    <source>
        <dbReference type="PROSITE-ProRule" id="PRU00510"/>
    </source>
</evidence>
<dbReference type="Proteomes" id="UP000481421">
    <property type="component" value="Unassembled WGS sequence"/>
</dbReference>
<dbReference type="RefSeq" id="WP_164608854.1">
    <property type="nucleotide sequence ID" value="NZ_JAAIKE010000001.1"/>
</dbReference>
<dbReference type="InterPro" id="IPR000962">
    <property type="entry name" value="Znf_DskA_TraR"/>
</dbReference>
<dbReference type="Pfam" id="PF01258">
    <property type="entry name" value="zf-dskA_traR"/>
    <property type="match status" value="1"/>
</dbReference>
<evidence type="ECO:0000256" key="3">
    <source>
        <dbReference type="ARBA" id="ARBA00022833"/>
    </source>
</evidence>
<evidence type="ECO:0000259" key="7">
    <source>
        <dbReference type="Pfam" id="PF21173"/>
    </source>
</evidence>
<protein>
    <submittedName>
        <fullName evidence="8">TraR/DksA family transcriptional regulator</fullName>
    </submittedName>
</protein>
<keyword evidence="2" id="KW-0863">Zinc-finger</keyword>
<feature type="domain" description="DnaK suppressor protein-like N-terminal" evidence="7">
    <location>
        <begin position="12"/>
        <end position="72"/>
    </location>
</feature>
<keyword evidence="9" id="KW-1185">Reference proteome</keyword>
<evidence type="ECO:0000313" key="9">
    <source>
        <dbReference type="Proteomes" id="UP000481421"/>
    </source>
</evidence>
<keyword evidence="1" id="KW-0479">Metal-binding</keyword>
<comment type="caution">
    <text evidence="8">The sequence shown here is derived from an EMBL/GenBank/DDBJ whole genome shotgun (WGS) entry which is preliminary data.</text>
</comment>
<dbReference type="PROSITE" id="PS51128">
    <property type="entry name" value="ZF_DKSA_2"/>
    <property type="match status" value="1"/>
</dbReference>
<accession>A0A6B3RIN5</accession>
<organism evidence="8 9">
    <name type="scientific">Pseudotabrizicola algicola</name>
    <dbReference type="NCBI Taxonomy" id="2709381"/>
    <lineage>
        <taxon>Bacteria</taxon>
        <taxon>Pseudomonadati</taxon>
        <taxon>Pseudomonadota</taxon>
        <taxon>Alphaproteobacteria</taxon>
        <taxon>Rhodobacterales</taxon>
        <taxon>Paracoccaceae</taxon>
        <taxon>Pseudotabrizicola</taxon>
    </lineage>
</organism>
<reference evidence="8 9" key="1">
    <citation type="submission" date="2020-02" db="EMBL/GenBank/DDBJ databases">
        <title>Rhodobacter algicola sp. nov., isolated from microalga culture.</title>
        <authorList>
            <person name="Park C.-Y."/>
        </authorList>
    </citation>
    <scope>NUCLEOTIDE SEQUENCE [LARGE SCALE GENOMIC DNA]</scope>
    <source>
        <strain evidence="8 9">ETT8</strain>
    </source>
</reference>
<dbReference type="SUPFAM" id="SSF57716">
    <property type="entry name" value="Glucocorticoid receptor-like (DNA-binding domain)"/>
    <property type="match status" value="1"/>
</dbReference>
<evidence type="ECO:0000256" key="1">
    <source>
        <dbReference type="ARBA" id="ARBA00022723"/>
    </source>
</evidence>
<evidence type="ECO:0000313" key="8">
    <source>
        <dbReference type="EMBL" id="NEX44798.1"/>
    </source>
</evidence>
<feature type="zinc finger region" description="dksA C4-type" evidence="4">
    <location>
        <begin position="80"/>
        <end position="104"/>
    </location>
</feature>
<dbReference type="Pfam" id="PF21173">
    <property type="entry name" value="DksA-like_N"/>
    <property type="match status" value="1"/>
</dbReference>
<feature type="region of interest" description="Disordered" evidence="5">
    <location>
        <begin position="23"/>
        <end position="50"/>
    </location>
</feature>
<dbReference type="GO" id="GO:0008270">
    <property type="term" value="F:zinc ion binding"/>
    <property type="evidence" value="ECO:0007669"/>
    <property type="project" value="UniProtKB-KW"/>
</dbReference>
<dbReference type="InterPro" id="IPR048487">
    <property type="entry name" value="DksA-like_N"/>
</dbReference>
<feature type="domain" description="Zinc finger DksA/TraR C4-type" evidence="6">
    <location>
        <begin position="75"/>
        <end position="107"/>
    </location>
</feature>
<gene>
    <name evidence="8" type="ORF">G3572_01155</name>
</gene>